<evidence type="ECO:0000313" key="2">
    <source>
        <dbReference type="Proteomes" id="UP000093514"/>
    </source>
</evidence>
<dbReference type="EMBL" id="LWDV01000009">
    <property type="protein sequence ID" value="OCL26186.1"/>
    <property type="molecule type" value="Genomic_DNA"/>
</dbReference>
<evidence type="ECO:0000313" key="1">
    <source>
        <dbReference type="EMBL" id="OCL26186.1"/>
    </source>
</evidence>
<dbReference type="AlphaFoldDB" id="A0A1C0A7G2"/>
<organism evidence="1 2">
    <name type="scientific">Orenia metallireducens</name>
    <dbReference type="NCBI Taxonomy" id="1413210"/>
    <lineage>
        <taxon>Bacteria</taxon>
        <taxon>Bacillati</taxon>
        <taxon>Bacillota</taxon>
        <taxon>Clostridia</taxon>
        <taxon>Halanaerobiales</taxon>
        <taxon>Halobacteroidaceae</taxon>
        <taxon>Orenia</taxon>
    </lineage>
</organism>
<reference evidence="1 2" key="2">
    <citation type="submission" date="2016-08" db="EMBL/GenBank/DDBJ databases">
        <title>Orenia metallireducens sp. nov. strain Z6, a Novel Metal-reducing Firmicute from the Deep Subsurface.</title>
        <authorList>
            <person name="Maxim B.I."/>
            <person name="Kenneth K."/>
            <person name="Flynn T.M."/>
            <person name="Oloughlin E.J."/>
            <person name="Locke R.A."/>
            <person name="Weber J.R."/>
            <person name="Egan S.M."/>
            <person name="Mackie R.I."/>
            <person name="Cann I.K."/>
        </authorList>
    </citation>
    <scope>NUCLEOTIDE SEQUENCE [LARGE SCALE GENOMIC DNA]</scope>
    <source>
        <strain evidence="1 2">Z6</strain>
    </source>
</reference>
<sequence length="88" mass="10586">MWIKKRVSKYRFAKVRTYQEALEKTTNILKNKFGDNKVFLSEEEDKQGNKHFFLKANLKKEETEKFNLIYNEITSIFFSGKVNQPIEF</sequence>
<dbReference type="Proteomes" id="UP000093514">
    <property type="component" value="Unassembled WGS sequence"/>
</dbReference>
<proteinExistence type="predicted"/>
<dbReference type="RefSeq" id="WP_068717753.1">
    <property type="nucleotide sequence ID" value="NZ_LWDV01000009.1"/>
</dbReference>
<protein>
    <submittedName>
        <fullName evidence="1">Uncharacterized protein</fullName>
    </submittedName>
</protein>
<name>A0A1C0A7G2_9FIRM</name>
<comment type="caution">
    <text evidence="1">The sequence shown here is derived from an EMBL/GenBank/DDBJ whole genome shotgun (WGS) entry which is preliminary data.</text>
</comment>
<reference evidence="2" key="1">
    <citation type="submission" date="2016-07" db="EMBL/GenBank/DDBJ databases">
        <authorList>
            <person name="Florea S."/>
            <person name="Webb J.S."/>
            <person name="Jaromczyk J."/>
            <person name="Schardl C.L."/>
        </authorList>
    </citation>
    <scope>NUCLEOTIDE SEQUENCE [LARGE SCALE GENOMIC DNA]</scope>
    <source>
        <strain evidence="2">Z6</strain>
    </source>
</reference>
<gene>
    <name evidence="1" type="ORF">U472_09230</name>
</gene>
<keyword evidence="2" id="KW-1185">Reference proteome</keyword>
<dbReference type="OrthoDB" id="2112251at2"/>
<accession>A0A1C0A7G2</accession>